<accession>A0A8E1W7U1</accession>
<protein>
    <recommendedName>
        <fullName evidence="1">Putative Flp pilus-assembly TadG-like N-terminal domain-containing protein</fullName>
    </recommendedName>
</protein>
<dbReference type="EMBL" id="JACJHR010000091">
    <property type="protein sequence ID" value="MBB2505114.1"/>
    <property type="molecule type" value="Genomic_DNA"/>
</dbReference>
<dbReference type="RefSeq" id="WP_183126671.1">
    <property type="nucleotide sequence ID" value="NZ_JACJHR010000091.1"/>
</dbReference>
<name>A0A8E1W7U1_9PSEU</name>
<evidence type="ECO:0000259" key="1">
    <source>
        <dbReference type="Pfam" id="PF13400"/>
    </source>
</evidence>
<organism evidence="2 3">
    <name type="scientific">Amycolatopsis echigonensis</name>
    <dbReference type="NCBI Taxonomy" id="2576905"/>
    <lineage>
        <taxon>Bacteria</taxon>
        <taxon>Bacillati</taxon>
        <taxon>Actinomycetota</taxon>
        <taxon>Actinomycetes</taxon>
        <taxon>Pseudonocardiales</taxon>
        <taxon>Pseudonocardiaceae</taxon>
        <taxon>Amycolatopsis</taxon>
    </lineage>
</organism>
<dbReference type="Pfam" id="PF13400">
    <property type="entry name" value="Tad"/>
    <property type="match status" value="1"/>
</dbReference>
<sequence>MNLFRDERGSISVLILGLSLALTIAIGLAVDGSRKALAASRATAVAEEAARAGGQALDPHALATGGAAHVDPDEAAAAAKRYLTAAGMTGTVQVRTDHIAVETTDSLRTVFLGALGISEIVVHGHGAAGLVSAD</sequence>
<dbReference type="InterPro" id="IPR028087">
    <property type="entry name" value="Tad_N"/>
</dbReference>
<evidence type="ECO:0000313" key="3">
    <source>
        <dbReference type="Proteomes" id="UP000550260"/>
    </source>
</evidence>
<dbReference type="Proteomes" id="UP000550260">
    <property type="component" value="Unassembled WGS sequence"/>
</dbReference>
<gene>
    <name evidence="2" type="ORF">H5411_39025</name>
</gene>
<evidence type="ECO:0000313" key="2">
    <source>
        <dbReference type="EMBL" id="MBB2505114.1"/>
    </source>
</evidence>
<dbReference type="AlphaFoldDB" id="A0A8E1W7U1"/>
<comment type="caution">
    <text evidence="2">The sequence shown here is derived from an EMBL/GenBank/DDBJ whole genome shotgun (WGS) entry which is preliminary data.</text>
</comment>
<feature type="domain" description="Putative Flp pilus-assembly TadG-like N-terminal" evidence="1">
    <location>
        <begin position="9"/>
        <end position="56"/>
    </location>
</feature>
<reference evidence="2 3" key="1">
    <citation type="submission" date="2020-08" db="EMBL/GenBank/DDBJ databases">
        <title>Amycolatopsis echigonensis JCM 21831.</title>
        <authorList>
            <person name="Tedsree N."/>
            <person name="Kuncharoen N."/>
            <person name="Likhitwitayawuid K."/>
            <person name="Tanasupawat S."/>
        </authorList>
    </citation>
    <scope>NUCLEOTIDE SEQUENCE [LARGE SCALE GENOMIC DNA]</scope>
    <source>
        <strain evidence="2 3">JCM 21831</strain>
    </source>
</reference>
<proteinExistence type="predicted"/>